<dbReference type="AlphaFoldDB" id="A0A915KUR5"/>
<evidence type="ECO:0000313" key="2">
    <source>
        <dbReference type="WBParaSite" id="nRc.2.0.1.t41877-RA"/>
    </source>
</evidence>
<keyword evidence="1" id="KW-1185">Reference proteome</keyword>
<dbReference type="Proteomes" id="UP000887565">
    <property type="component" value="Unplaced"/>
</dbReference>
<protein>
    <submittedName>
        <fullName evidence="2">Uncharacterized protein</fullName>
    </submittedName>
</protein>
<accession>A0A915KUR5</accession>
<sequence length="122" mass="13679">MKLKFISKNAIHGSITTSSSCSSKLKTSCNCCLYHRSFSEGGRPLPPLCLFLFVQMMSGEAATSSHENKFAQLNQEKILLRFELEIHRSPARLKIDPHLWSALANPTLQLSAFADQQQAPWD</sequence>
<dbReference type="PROSITE" id="PS51257">
    <property type="entry name" value="PROKAR_LIPOPROTEIN"/>
    <property type="match status" value="1"/>
</dbReference>
<proteinExistence type="predicted"/>
<dbReference type="WBParaSite" id="nRc.2.0.1.t41877-RA">
    <property type="protein sequence ID" value="nRc.2.0.1.t41877-RA"/>
    <property type="gene ID" value="nRc.2.0.1.g41877"/>
</dbReference>
<evidence type="ECO:0000313" key="1">
    <source>
        <dbReference type="Proteomes" id="UP000887565"/>
    </source>
</evidence>
<reference evidence="2" key="1">
    <citation type="submission" date="2022-11" db="UniProtKB">
        <authorList>
            <consortium name="WormBaseParasite"/>
        </authorList>
    </citation>
    <scope>IDENTIFICATION</scope>
</reference>
<organism evidence="1 2">
    <name type="scientific">Romanomermis culicivorax</name>
    <name type="common">Nematode worm</name>
    <dbReference type="NCBI Taxonomy" id="13658"/>
    <lineage>
        <taxon>Eukaryota</taxon>
        <taxon>Metazoa</taxon>
        <taxon>Ecdysozoa</taxon>
        <taxon>Nematoda</taxon>
        <taxon>Enoplea</taxon>
        <taxon>Dorylaimia</taxon>
        <taxon>Mermithida</taxon>
        <taxon>Mermithoidea</taxon>
        <taxon>Mermithidae</taxon>
        <taxon>Romanomermis</taxon>
    </lineage>
</organism>
<name>A0A915KUR5_ROMCU</name>